<feature type="region of interest" description="Disordered" evidence="1">
    <location>
        <begin position="217"/>
        <end position="265"/>
    </location>
</feature>
<dbReference type="InterPro" id="IPR046616">
    <property type="entry name" value="DUF6729"/>
</dbReference>
<dbReference type="Proteomes" id="UP000230750">
    <property type="component" value="Unassembled WGS sequence"/>
</dbReference>
<name>A0A2G8KVP6_STIJA</name>
<comment type="caution">
    <text evidence="3">The sequence shown here is derived from an EMBL/GenBank/DDBJ whole genome shotgun (WGS) entry which is preliminary data.</text>
</comment>
<dbReference type="Pfam" id="PF20499">
    <property type="entry name" value="DUF6729"/>
    <property type="match status" value="1"/>
</dbReference>
<evidence type="ECO:0000313" key="4">
    <source>
        <dbReference type="Proteomes" id="UP000230750"/>
    </source>
</evidence>
<organism evidence="3 4">
    <name type="scientific">Stichopus japonicus</name>
    <name type="common">Sea cucumber</name>
    <dbReference type="NCBI Taxonomy" id="307972"/>
    <lineage>
        <taxon>Eukaryota</taxon>
        <taxon>Metazoa</taxon>
        <taxon>Echinodermata</taxon>
        <taxon>Eleutherozoa</taxon>
        <taxon>Echinozoa</taxon>
        <taxon>Holothuroidea</taxon>
        <taxon>Aspidochirotacea</taxon>
        <taxon>Aspidochirotida</taxon>
        <taxon>Stichopodidae</taxon>
        <taxon>Apostichopus</taxon>
    </lineage>
</organism>
<evidence type="ECO:0000256" key="1">
    <source>
        <dbReference type="SAM" id="MobiDB-lite"/>
    </source>
</evidence>
<accession>A0A2G8KVP6</accession>
<dbReference type="EMBL" id="MRZV01000348">
    <property type="protein sequence ID" value="PIK51980.1"/>
    <property type="molecule type" value="Genomic_DNA"/>
</dbReference>
<dbReference type="PANTHER" id="PTHR24401:SF29">
    <property type="entry name" value="SI:CH211-243P7.3-RELATED"/>
    <property type="match status" value="1"/>
</dbReference>
<feature type="compositionally biased region" description="Polar residues" evidence="1">
    <location>
        <begin position="217"/>
        <end position="252"/>
    </location>
</feature>
<gene>
    <name evidence="3" type="ORF">BSL78_11128</name>
</gene>
<dbReference type="STRING" id="307972.A0A2G8KVP6"/>
<dbReference type="AlphaFoldDB" id="A0A2G8KVP6"/>
<dbReference type="OrthoDB" id="8931359at2759"/>
<dbReference type="PANTHER" id="PTHR24401">
    <property type="entry name" value="SI:CH211-243P7.3-RELATED"/>
    <property type="match status" value="1"/>
</dbReference>
<evidence type="ECO:0000259" key="2">
    <source>
        <dbReference type="Pfam" id="PF20499"/>
    </source>
</evidence>
<keyword evidence="4" id="KW-1185">Reference proteome</keyword>
<sequence length="718" mass="80664">MPGPNIRLTKSRDVITKLTIEAEQVKKTYKTRPTMLQPPIVRSPEDVERRARQRLTLSGVANPDDITVLGELWIQRGQYRRKTFRWLLGNDPGYGFYLWRENEKGPGPGKTKEEVDRATANVSSLVNYMKKVPACVTAHKNKVTGIQADKKAKETGDASLNVLGFSRFHTLTYGDITKSSDKEHQKYCRWILGKKYVMQGSSMHRFQVHLQGLPSSSATTSLDTPAQHSTSTQKTVPRKATQQDQTISSKPTIVSPEAPAGEEVATTATDLSWHRFVSPVQEMWMQKELQKLGLLPGTVEYLQPSRWQGQPLWRTPPLGELQSQRSNKLPKPDDFWLHPMFVWSPETMCQQLMGTAQLPCITASCTGWAEKRGIGKPRVIVGTGGGSSGMLNTSQYNILASTLNCTKCKCSPWASDQPSYLQMLPKALQNLFPAVMTHRKAVCKSLVDQIRRSGKSPSDSSKEIEELLQLRFERAHNQYLTLLKIVSRQARTRASLDAASGLDHAGPSAPFGTYENPTGYRGVTISEQFLATVLISAYSEQKPYLYGHLKGVFGKFWRSDHTRTLAQKVELLSGVMWSFCTFNELWEVVSWVMVDSDSEMSLNKYYQGLSRRYKMAAVDKAAVRWIDKWCCVDPPYAHSAYPRFMGLLSSAFFIIDEEDMQNLRSARAAIGAKGDPTKKQIRKHCRTVIPGPEQLEKRVHAVIQSFETPTGSCSSDRA</sequence>
<reference evidence="3 4" key="1">
    <citation type="journal article" date="2017" name="PLoS Biol.">
        <title>The sea cucumber genome provides insights into morphological evolution and visceral regeneration.</title>
        <authorList>
            <person name="Zhang X."/>
            <person name="Sun L."/>
            <person name="Yuan J."/>
            <person name="Sun Y."/>
            <person name="Gao Y."/>
            <person name="Zhang L."/>
            <person name="Li S."/>
            <person name="Dai H."/>
            <person name="Hamel J.F."/>
            <person name="Liu C."/>
            <person name="Yu Y."/>
            <person name="Liu S."/>
            <person name="Lin W."/>
            <person name="Guo K."/>
            <person name="Jin S."/>
            <person name="Xu P."/>
            <person name="Storey K.B."/>
            <person name="Huan P."/>
            <person name="Zhang T."/>
            <person name="Zhou Y."/>
            <person name="Zhang J."/>
            <person name="Lin C."/>
            <person name="Li X."/>
            <person name="Xing L."/>
            <person name="Huo D."/>
            <person name="Sun M."/>
            <person name="Wang L."/>
            <person name="Mercier A."/>
            <person name="Li F."/>
            <person name="Yang H."/>
            <person name="Xiang J."/>
        </authorList>
    </citation>
    <scope>NUCLEOTIDE SEQUENCE [LARGE SCALE GENOMIC DNA]</scope>
    <source>
        <strain evidence="3">Shaxun</strain>
        <tissue evidence="3">Muscle</tissue>
    </source>
</reference>
<feature type="domain" description="DUF6729" evidence="2">
    <location>
        <begin position="310"/>
        <end position="490"/>
    </location>
</feature>
<protein>
    <recommendedName>
        <fullName evidence="2">DUF6729 domain-containing protein</fullName>
    </recommendedName>
</protein>
<proteinExistence type="predicted"/>
<evidence type="ECO:0000313" key="3">
    <source>
        <dbReference type="EMBL" id="PIK51980.1"/>
    </source>
</evidence>